<feature type="domain" description="DDB1- and CUL4-associated factor 12 beta-propeller" evidence="2">
    <location>
        <begin position="42"/>
        <end position="384"/>
    </location>
</feature>
<dbReference type="Pfam" id="PF23760">
    <property type="entry name" value="Beta-prop_DCAF12"/>
    <property type="match status" value="1"/>
</dbReference>
<sequence length="384" mass="42580">MPTSYLYQRQITAVRRSGMQLCQDTMAARIPLLLRPEQDVAMLEGIDKVFAAKWVDDGTICFGTKCNRLFVQDLLGKQIEIPLVEVRRMEEARRQEGSGIHTISINASQTLLATGGADPNDISIFKLPTFEPLQVLSKHQDWLFGTAWVTDSMLVSGSRDGTIKLWSCRAGRKFVNTQPKASRADHRGKVRDVGYSAEKEQLLTLGQDGTLRIWDPHVMESITTVKLPYQKELVTLAVMQPLAAIGSANHVTFVDMRCGHVAHSVESLDEGWGIRSLAFKGDILSVGGGKGRLSFLDLRTLKYLPLRGPEGAEQLASGKKPSESYYFETGKGALEHNDVYYQHFRGQNVKHAIYSHAYDPSGTKMLVAGGPLPFGLRGNYLGVW</sequence>
<dbReference type="OMA" id="GGEQYGW"/>
<accession>A0A1Y1HJL2</accession>
<name>A0A1Y1HJL2_KLENI</name>
<dbReference type="PROSITE" id="PS50294">
    <property type="entry name" value="WD_REPEATS_REGION"/>
    <property type="match status" value="2"/>
</dbReference>
<dbReference type="PANTHER" id="PTHR44791:SF1">
    <property type="entry name" value="TELOMERASE PROTEIN COMPONENT 1"/>
    <property type="match status" value="1"/>
</dbReference>
<evidence type="ECO:0000313" key="3">
    <source>
        <dbReference type="EMBL" id="GAQ78720.1"/>
    </source>
</evidence>
<dbReference type="OrthoDB" id="10251741at2759"/>
<dbReference type="InterPro" id="IPR052652">
    <property type="entry name" value="Telomerase_Complex_Comp"/>
</dbReference>
<organism evidence="3 4">
    <name type="scientific">Klebsormidium nitens</name>
    <name type="common">Green alga</name>
    <name type="synonym">Ulothrix nitens</name>
    <dbReference type="NCBI Taxonomy" id="105231"/>
    <lineage>
        <taxon>Eukaryota</taxon>
        <taxon>Viridiplantae</taxon>
        <taxon>Streptophyta</taxon>
        <taxon>Klebsormidiophyceae</taxon>
        <taxon>Klebsormidiales</taxon>
        <taxon>Klebsormidiaceae</taxon>
        <taxon>Klebsormidium</taxon>
    </lineage>
</organism>
<dbReference type="InterPro" id="IPR056151">
    <property type="entry name" value="Beta-prop_DCAF12"/>
</dbReference>
<dbReference type="SMART" id="SM00320">
    <property type="entry name" value="WD40"/>
    <property type="match status" value="3"/>
</dbReference>
<dbReference type="PROSITE" id="PS50082">
    <property type="entry name" value="WD_REPEATS_2"/>
    <property type="match status" value="2"/>
</dbReference>
<dbReference type="EMBL" id="DF236967">
    <property type="protein sequence ID" value="GAQ78720.1"/>
    <property type="molecule type" value="Genomic_DNA"/>
</dbReference>
<dbReference type="InterPro" id="IPR001680">
    <property type="entry name" value="WD40_rpt"/>
</dbReference>
<protein>
    <submittedName>
        <fullName evidence="3">Notchless-like WD40 repeat-containing protein</fullName>
    </submittedName>
</protein>
<dbReference type="Gene3D" id="2.130.10.10">
    <property type="entry name" value="YVTN repeat-like/Quinoprotein amine dehydrogenase"/>
    <property type="match status" value="2"/>
</dbReference>
<dbReference type="AlphaFoldDB" id="A0A1Y1HJL2"/>
<dbReference type="InterPro" id="IPR036322">
    <property type="entry name" value="WD40_repeat_dom_sf"/>
</dbReference>
<evidence type="ECO:0000259" key="2">
    <source>
        <dbReference type="Pfam" id="PF23760"/>
    </source>
</evidence>
<evidence type="ECO:0000256" key="1">
    <source>
        <dbReference type="PROSITE-ProRule" id="PRU00221"/>
    </source>
</evidence>
<evidence type="ECO:0000313" key="4">
    <source>
        <dbReference type="Proteomes" id="UP000054558"/>
    </source>
</evidence>
<proteinExistence type="predicted"/>
<dbReference type="InterPro" id="IPR015943">
    <property type="entry name" value="WD40/YVTN_repeat-like_dom_sf"/>
</dbReference>
<keyword evidence="4" id="KW-1185">Reference proteome</keyword>
<feature type="repeat" description="WD" evidence="1">
    <location>
        <begin position="183"/>
        <end position="224"/>
    </location>
</feature>
<keyword evidence="1" id="KW-0853">WD repeat</keyword>
<dbReference type="PANTHER" id="PTHR44791">
    <property type="entry name" value="TELOMERASE PROTEIN COMPONENT 1 TEP1"/>
    <property type="match status" value="1"/>
</dbReference>
<gene>
    <name evidence="3" type="ORF">KFL_000180050</name>
</gene>
<reference evidence="3 4" key="1">
    <citation type="journal article" date="2014" name="Nat. Commun.">
        <title>Klebsormidium flaccidum genome reveals primary factors for plant terrestrial adaptation.</title>
        <authorList>
            <person name="Hori K."/>
            <person name="Maruyama F."/>
            <person name="Fujisawa T."/>
            <person name="Togashi T."/>
            <person name="Yamamoto N."/>
            <person name="Seo M."/>
            <person name="Sato S."/>
            <person name="Yamada T."/>
            <person name="Mori H."/>
            <person name="Tajima N."/>
            <person name="Moriyama T."/>
            <person name="Ikeuchi M."/>
            <person name="Watanabe M."/>
            <person name="Wada H."/>
            <person name="Kobayashi K."/>
            <person name="Saito M."/>
            <person name="Masuda T."/>
            <person name="Sasaki-Sekimoto Y."/>
            <person name="Mashiguchi K."/>
            <person name="Awai K."/>
            <person name="Shimojima M."/>
            <person name="Masuda S."/>
            <person name="Iwai M."/>
            <person name="Nobusawa T."/>
            <person name="Narise T."/>
            <person name="Kondo S."/>
            <person name="Saito H."/>
            <person name="Sato R."/>
            <person name="Murakawa M."/>
            <person name="Ihara Y."/>
            <person name="Oshima-Yamada Y."/>
            <person name="Ohtaka K."/>
            <person name="Satoh M."/>
            <person name="Sonobe K."/>
            <person name="Ishii M."/>
            <person name="Ohtani R."/>
            <person name="Kanamori-Sato M."/>
            <person name="Honoki R."/>
            <person name="Miyazaki D."/>
            <person name="Mochizuki H."/>
            <person name="Umetsu J."/>
            <person name="Higashi K."/>
            <person name="Shibata D."/>
            <person name="Kamiya Y."/>
            <person name="Sato N."/>
            <person name="Nakamura Y."/>
            <person name="Tabata S."/>
            <person name="Ida S."/>
            <person name="Kurokawa K."/>
            <person name="Ohta H."/>
        </authorList>
    </citation>
    <scope>NUCLEOTIDE SEQUENCE [LARGE SCALE GENOMIC DNA]</scope>
    <source>
        <strain evidence="3 4">NIES-2285</strain>
    </source>
</reference>
<dbReference type="STRING" id="105231.A0A1Y1HJL2"/>
<feature type="repeat" description="WD" evidence="1">
    <location>
        <begin position="136"/>
        <end position="176"/>
    </location>
</feature>
<dbReference type="SUPFAM" id="SSF50978">
    <property type="entry name" value="WD40 repeat-like"/>
    <property type="match status" value="1"/>
</dbReference>
<dbReference type="Proteomes" id="UP000054558">
    <property type="component" value="Unassembled WGS sequence"/>
</dbReference>